<proteinExistence type="inferred from homology"/>
<evidence type="ECO:0000256" key="3">
    <source>
        <dbReference type="ARBA" id="ARBA00022840"/>
    </source>
</evidence>
<keyword evidence="7" id="KW-1185">Reference proteome</keyword>
<dbReference type="GO" id="GO:0005886">
    <property type="term" value="C:plasma membrane"/>
    <property type="evidence" value="ECO:0007669"/>
    <property type="project" value="TreeGrafter"/>
</dbReference>
<dbReference type="GO" id="GO:0005524">
    <property type="term" value="F:ATP binding"/>
    <property type="evidence" value="ECO:0007669"/>
    <property type="project" value="UniProtKB-KW"/>
</dbReference>
<dbReference type="PANTHER" id="PTHR30258">
    <property type="entry name" value="TYPE II SECRETION SYSTEM PROTEIN GSPE-RELATED"/>
    <property type="match status" value="1"/>
</dbReference>
<dbReference type="Gene3D" id="3.30.450.90">
    <property type="match status" value="1"/>
</dbReference>
<dbReference type="PROSITE" id="PS00662">
    <property type="entry name" value="T2SP_E"/>
    <property type="match status" value="1"/>
</dbReference>
<keyword evidence="2" id="KW-0547">Nucleotide-binding</keyword>
<dbReference type="PANTHER" id="PTHR30258:SF2">
    <property type="entry name" value="COMG OPERON PROTEIN 1"/>
    <property type="match status" value="1"/>
</dbReference>
<dbReference type="InterPro" id="IPR027417">
    <property type="entry name" value="P-loop_NTPase"/>
</dbReference>
<evidence type="ECO:0000256" key="4">
    <source>
        <dbReference type="SAM" id="MobiDB-lite"/>
    </source>
</evidence>
<accession>A0A518C4U0</accession>
<keyword evidence="3" id="KW-0067">ATP-binding</keyword>
<evidence type="ECO:0000313" key="7">
    <source>
        <dbReference type="Proteomes" id="UP000318626"/>
    </source>
</evidence>
<reference evidence="7" key="1">
    <citation type="submission" date="2019-02" db="EMBL/GenBank/DDBJ databases">
        <title>Deep-cultivation of Planctomycetes and their phenomic and genomic characterization uncovers novel biology.</title>
        <authorList>
            <person name="Wiegand S."/>
            <person name="Jogler M."/>
            <person name="Boedeker C."/>
            <person name="Pinto D."/>
            <person name="Vollmers J."/>
            <person name="Rivas-Marin E."/>
            <person name="Kohn T."/>
            <person name="Peeters S.H."/>
            <person name="Heuer A."/>
            <person name="Rast P."/>
            <person name="Oberbeckmann S."/>
            <person name="Bunk B."/>
            <person name="Jeske O."/>
            <person name="Meyerdierks A."/>
            <person name="Storesund J.E."/>
            <person name="Kallscheuer N."/>
            <person name="Luecker S."/>
            <person name="Lage O.M."/>
            <person name="Pohl T."/>
            <person name="Merkel B.J."/>
            <person name="Hornburger P."/>
            <person name="Mueller R.-W."/>
            <person name="Bruemmer F."/>
            <person name="Labrenz M."/>
            <person name="Spormann A.M."/>
            <person name="Op den Camp H."/>
            <person name="Overmann J."/>
            <person name="Amann R."/>
            <person name="Jetten M.S.M."/>
            <person name="Mascher T."/>
            <person name="Medema M.H."/>
            <person name="Devos D.P."/>
            <person name="Kaster A.-K."/>
            <person name="Ovreas L."/>
            <person name="Rohde M."/>
            <person name="Galperin M.Y."/>
            <person name="Jogler C."/>
        </authorList>
    </citation>
    <scope>NUCLEOTIDE SEQUENCE [LARGE SCALE GENOMIC DNA]</scope>
    <source>
        <strain evidence="7">Pan97</strain>
    </source>
</reference>
<evidence type="ECO:0000256" key="2">
    <source>
        <dbReference type="ARBA" id="ARBA00022741"/>
    </source>
</evidence>
<dbReference type="SUPFAM" id="SSF52540">
    <property type="entry name" value="P-loop containing nucleoside triphosphate hydrolases"/>
    <property type="match status" value="1"/>
</dbReference>
<dbReference type="GO" id="GO:0016887">
    <property type="term" value="F:ATP hydrolysis activity"/>
    <property type="evidence" value="ECO:0007669"/>
    <property type="project" value="TreeGrafter"/>
</dbReference>
<sequence length="432" mass="48156">MSTQKHNSNGVDSSQEIDRGHKHDRSQGIDFTHVKMSNLDTEAQMRLLIEHSSMTGASDLFIFAGEPEYQVAMRLWGRMRPITSLPSAEGRQLLNYVKALAGIDITERRRPQDGRWIYRDDEKVIDLRLNLIPTREGEDLTVRLLDRENNLLSIDEIGLGRHDRNALMEMLQSSSGLVLVTGPTGTGKTTTLYACLQHLNDGNRKINTLEDPIEFSLPGIRQSQVNLKVGLDFSDLLRGVIRQQPDVIMVGEIRDKETAVTAVRAANSGHLVFATLHAPVATGAVQSMLSFDIHPYFLASCLRGVIAQRLVRVLDPETRVKYELGAAGNTFADIESLLEDGQGTYFYGPDPTAENEGYKGRTAIFEMVTINKTLRDAIINRKPTHELEQLAEGMGMITFRKAAMLKVARGETSMEEVFKSVPVEYLDLETTG</sequence>
<dbReference type="EMBL" id="CP036289">
    <property type="protein sequence ID" value="QDU74235.1"/>
    <property type="molecule type" value="Genomic_DNA"/>
</dbReference>
<evidence type="ECO:0000313" key="6">
    <source>
        <dbReference type="EMBL" id="QDU74235.1"/>
    </source>
</evidence>
<name>A0A518C4U0_9BACT</name>
<dbReference type="KEGG" id="bvo:Pan97_12400"/>
<gene>
    <name evidence="6" type="primary">xpsE_2</name>
    <name evidence="6" type="ORF">Pan97_12400</name>
</gene>
<dbReference type="Proteomes" id="UP000318626">
    <property type="component" value="Chromosome"/>
</dbReference>
<evidence type="ECO:0000259" key="5">
    <source>
        <dbReference type="PROSITE" id="PS00662"/>
    </source>
</evidence>
<feature type="region of interest" description="Disordered" evidence="4">
    <location>
        <begin position="1"/>
        <end position="30"/>
    </location>
</feature>
<organism evidence="6 7">
    <name type="scientific">Bremerella volcania</name>
    <dbReference type="NCBI Taxonomy" id="2527984"/>
    <lineage>
        <taxon>Bacteria</taxon>
        <taxon>Pseudomonadati</taxon>
        <taxon>Planctomycetota</taxon>
        <taxon>Planctomycetia</taxon>
        <taxon>Pirellulales</taxon>
        <taxon>Pirellulaceae</taxon>
        <taxon>Bremerella</taxon>
    </lineage>
</organism>
<comment type="similarity">
    <text evidence="1">Belongs to the GSP E family.</text>
</comment>
<dbReference type="Gene3D" id="3.40.50.300">
    <property type="entry name" value="P-loop containing nucleotide triphosphate hydrolases"/>
    <property type="match status" value="1"/>
</dbReference>
<dbReference type="CDD" id="cd01129">
    <property type="entry name" value="PulE-GspE-like"/>
    <property type="match status" value="1"/>
</dbReference>
<protein>
    <submittedName>
        <fullName evidence="6">Type II secretion system protein E</fullName>
    </submittedName>
</protein>
<dbReference type="AlphaFoldDB" id="A0A518C4U0"/>
<dbReference type="Pfam" id="PF00437">
    <property type="entry name" value="T2SSE"/>
    <property type="match status" value="1"/>
</dbReference>
<feature type="compositionally biased region" description="Polar residues" evidence="4">
    <location>
        <begin position="1"/>
        <end position="14"/>
    </location>
</feature>
<dbReference type="RefSeq" id="WP_196782294.1">
    <property type="nucleotide sequence ID" value="NZ_CP036289.1"/>
</dbReference>
<feature type="domain" description="Bacterial type II secretion system protein E" evidence="5">
    <location>
        <begin position="241"/>
        <end position="255"/>
    </location>
</feature>
<evidence type="ECO:0000256" key="1">
    <source>
        <dbReference type="ARBA" id="ARBA00006611"/>
    </source>
</evidence>
<dbReference type="InterPro" id="IPR001482">
    <property type="entry name" value="T2SS/T4SS_dom"/>
</dbReference>
<feature type="compositionally biased region" description="Basic and acidic residues" evidence="4">
    <location>
        <begin position="16"/>
        <end position="27"/>
    </location>
</feature>